<organism evidence="2 3">
    <name type="scientific">Actinomadura soli</name>
    <dbReference type="NCBI Taxonomy" id="2508997"/>
    <lineage>
        <taxon>Bacteria</taxon>
        <taxon>Bacillati</taxon>
        <taxon>Actinomycetota</taxon>
        <taxon>Actinomycetes</taxon>
        <taxon>Streptosporangiales</taxon>
        <taxon>Thermomonosporaceae</taxon>
        <taxon>Actinomadura</taxon>
    </lineage>
</organism>
<dbReference type="Proteomes" id="UP000309174">
    <property type="component" value="Unassembled WGS sequence"/>
</dbReference>
<evidence type="ECO:0000256" key="1">
    <source>
        <dbReference type="SAM" id="MobiDB-lite"/>
    </source>
</evidence>
<name>A0A5C4JFQ4_9ACTN</name>
<dbReference type="InterPro" id="IPR025355">
    <property type="entry name" value="DUF4259"/>
</dbReference>
<dbReference type="OrthoDB" id="73183at2"/>
<evidence type="ECO:0000313" key="3">
    <source>
        <dbReference type="Proteomes" id="UP000309174"/>
    </source>
</evidence>
<keyword evidence="3" id="KW-1185">Reference proteome</keyword>
<dbReference type="RefSeq" id="WP_138644914.1">
    <property type="nucleotide sequence ID" value="NZ_VCKW01000040.1"/>
</dbReference>
<dbReference type="AlphaFoldDB" id="A0A5C4JFQ4"/>
<proteinExistence type="predicted"/>
<sequence length="138" mass="15125">MSASGVGPFENDDAQDFKDELFEASEGERSNMVREVLQRVASIPADSFLDREFAEPAVAAAALVSASIRGDEATFEDAKLPIPPLDWSSDLCRLALTALRKVVRENSEICAEWFEVGLGEEWKSGVDTLMEQLSQGIE</sequence>
<dbReference type="Pfam" id="PF14078">
    <property type="entry name" value="DUF4259"/>
    <property type="match status" value="1"/>
</dbReference>
<accession>A0A5C4JFQ4</accession>
<reference evidence="2 3" key="1">
    <citation type="submission" date="2019-05" db="EMBL/GenBank/DDBJ databases">
        <title>Draft genome sequence of Actinomadura sp. 14C53.</title>
        <authorList>
            <person name="Saricaoglu S."/>
            <person name="Isik K."/>
        </authorList>
    </citation>
    <scope>NUCLEOTIDE SEQUENCE [LARGE SCALE GENOMIC DNA]</scope>
    <source>
        <strain evidence="2 3">14C53</strain>
    </source>
</reference>
<gene>
    <name evidence="2" type="ORF">ETD83_10670</name>
</gene>
<dbReference type="EMBL" id="VCKW01000040">
    <property type="protein sequence ID" value="TMR03453.1"/>
    <property type="molecule type" value="Genomic_DNA"/>
</dbReference>
<comment type="caution">
    <text evidence="2">The sequence shown here is derived from an EMBL/GenBank/DDBJ whole genome shotgun (WGS) entry which is preliminary data.</text>
</comment>
<feature type="region of interest" description="Disordered" evidence="1">
    <location>
        <begin position="1"/>
        <end position="21"/>
    </location>
</feature>
<protein>
    <submittedName>
        <fullName evidence="2">DUF4259 domain-containing protein</fullName>
    </submittedName>
</protein>
<evidence type="ECO:0000313" key="2">
    <source>
        <dbReference type="EMBL" id="TMR03453.1"/>
    </source>
</evidence>